<dbReference type="OrthoDB" id="6237231at2"/>
<evidence type="ECO:0008006" key="4">
    <source>
        <dbReference type="Google" id="ProtNLM"/>
    </source>
</evidence>
<keyword evidence="1" id="KW-0732">Signal</keyword>
<evidence type="ECO:0000256" key="1">
    <source>
        <dbReference type="SAM" id="SignalP"/>
    </source>
</evidence>
<proteinExistence type="predicted"/>
<evidence type="ECO:0000313" key="2">
    <source>
        <dbReference type="EMBL" id="SLN15458.1"/>
    </source>
</evidence>
<dbReference type="InterPro" id="IPR023373">
    <property type="entry name" value="YmcC_sf"/>
</dbReference>
<evidence type="ECO:0000313" key="3">
    <source>
        <dbReference type="Proteomes" id="UP000193862"/>
    </source>
</evidence>
<dbReference type="EMBL" id="FWFS01000001">
    <property type="protein sequence ID" value="SLN15458.1"/>
    <property type="molecule type" value="Genomic_DNA"/>
</dbReference>
<dbReference type="Gene3D" id="2.40.360.10">
    <property type="entry name" value="YmcC-like"/>
    <property type="match status" value="1"/>
</dbReference>
<protein>
    <recommendedName>
        <fullName evidence="4">Group 4 capsule polysaccharide lipoprotein gfcB, YjbF</fullName>
    </recommendedName>
</protein>
<name>A0A1Y5REL6_9RHOB</name>
<sequence>MSMLGKIRAGAALVICGGLLAACGNDRGVSQNREALLEITGLVKTAVQNKLSGAPEAPAPDAVDPAQAVAAAMQAVPDVPLILAMMESSGATSVMGVYNVNGRDVTWVTQAKQTLTLRDGVLVATRGLGGDLMSLEEGSLVSLLKARRGGTVQKTYRFLDGEDNTARLPLTCQVEVQGREHVVSGEVSAQTTVMRETCETGGAPITNVYWVDGAGRVVQSFQWASSYVGNVIIRQLRF</sequence>
<organism evidence="2 3">
    <name type="scientific">Aquimixticola soesokkakensis</name>
    <dbReference type="NCBI Taxonomy" id="1519096"/>
    <lineage>
        <taxon>Bacteria</taxon>
        <taxon>Pseudomonadati</taxon>
        <taxon>Pseudomonadota</taxon>
        <taxon>Alphaproteobacteria</taxon>
        <taxon>Rhodobacterales</taxon>
        <taxon>Paracoccaceae</taxon>
        <taxon>Aquimixticola</taxon>
    </lineage>
</organism>
<dbReference type="AlphaFoldDB" id="A0A1Y5REL6"/>
<reference evidence="2 3" key="1">
    <citation type="submission" date="2017-03" db="EMBL/GenBank/DDBJ databases">
        <authorList>
            <person name="Afonso C.L."/>
            <person name="Miller P.J."/>
            <person name="Scott M.A."/>
            <person name="Spackman E."/>
            <person name="Goraichik I."/>
            <person name="Dimitrov K.M."/>
            <person name="Suarez D.L."/>
            <person name="Swayne D.E."/>
        </authorList>
    </citation>
    <scope>NUCLEOTIDE SEQUENCE [LARGE SCALE GENOMIC DNA]</scope>
    <source>
        <strain evidence="2 3">CECT 8620</strain>
    </source>
</reference>
<gene>
    <name evidence="2" type="ORF">AQS8620_00285</name>
</gene>
<dbReference type="RefSeq" id="WP_085835028.1">
    <property type="nucleotide sequence ID" value="NZ_FWFS01000001.1"/>
</dbReference>
<dbReference type="InterPro" id="IPR021308">
    <property type="entry name" value="GfcB"/>
</dbReference>
<dbReference type="SUPFAM" id="SSF159270">
    <property type="entry name" value="YmcC-like"/>
    <property type="match status" value="1"/>
</dbReference>
<feature type="signal peptide" evidence="1">
    <location>
        <begin position="1"/>
        <end position="21"/>
    </location>
</feature>
<feature type="chain" id="PRO_5012622006" description="Group 4 capsule polysaccharide lipoprotein gfcB, YjbF" evidence="1">
    <location>
        <begin position="22"/>
        <end position="238"/>
    </location>
</feature>
<accession>A0A1Y5REL6</accession>
<dbReference type="Proteomes" id="UP000193862">
    <property type="component" value="Unassembled WGS sequence"/>
</dbReference>
<dbReference type="Pfam" id="PF11102">
    <property type="entry name" value="YjbF"/>
    <property type="match status" value="1"/>
</dbReference>
<keyword evidence="3" id="KW-1185">Reference proteome</keyword>
<dbReference type="PROSITE" id="PS51257">
    <property type="entry name" value="PROKAR_LIPOPROTEIN"/>
    <property type="match status" value="1"/>
</dbReference>